<sequence length="75" mass="8607">MKQPLKILMQAGKKIIFWTSLILIFIFIIAPFVIRFTPLEFTSNNSLDSFEEFRFSGLPATILLTLFGTLKKRPG</sequence>
<dbReference type="AlphaFoldDB" id="A0A1A9I2H2"/>
<keyword evidence="1" id="KW-0812">Transmembrane</keyword>
<dbReference type="RefSeq" id="WP_067754135.1">
    <property type="nucleotide sequence ID" value="NZ_CP015772.1"/>
</dbReference>
<organism evidence="2 3">
    <name type="scientific">Niabella ginsenosidivorans</name>
    <dbReference type="NCBI Taxonomy" id="1176587"/>
    <lineage>
        <taxon>Bacteria</taxon>
        <taxon>Pseudomonadati</taxon>
        <taxon>Bacteroidota</taxon>
        <taxon>Chitinophagia</taxon>
        <taxon>Chitinophagales</taxon>
        <taxon>Chitinophagaceae</taxon>
        <taxon>Niabella</taxon>
    </lineage>
</organism>
<keyword evidence="1" id="KW-1133">Transmembrane helix</keyword>
<proteinExistence type="predicted"/>
<evidence type="ECO:0000313" key="2">
    <source>
        <dbReference type="EMBL" id="ANH80882.1"/>
    </source>
</evidence>
<feature type="transmembrane region" description="Helical" evidence="1">
    <location>
        <begin position="15"/>
        <end position="33"/>
    </location>
</feature>
<dbReference type="EMBL" id="CP015772">
    <property type="protein sequence ID" value="ANH80882.1"/>
    <property type="molecule type" value="Genomic_DNA"/>
</dbReference>
<evidence type="ECO:0000313" key="3">
    <source>
        <dbReference type="Proteomes" id="UP000077667"/>
    </source>
</evidence>
<evidence type="ECO:0000256" key="1">
    <source>
        <dbReference type="SAM" id="Phobius"/>
    </source>
</evidence>
<dbReference type="OrthoDB" id="1439313at2"/>
<keyword evidence="1" id="KW-0472">Membrane</keyword>
<gene>
    <name evidence="2" type="ORF">A8C56_07725</name>
</gene>
<keyword evidence="3" id="KW-1185">Reference proteome</keyword>
<accession>A0A1A9I2H2</accession>
<protein>
    <submittedName>
        <fullName evidence="2">Uncharacterized protein</fullName>
    </submittedName>
</protein>
<dbReference type="KEGG" id="nia:A8C56_07725"/>
<dbReference type="Proteomes" id="UP000077667">
    <property type="component" value="Chromosome"/>
</dbReference>
<reference evidence="2 3" key="1">
    <citation type="submission" date="2016-05" db="EMBL/GenBank/DDBJ databases">
        <title>Niabella ginsenosidivorans BS26 whole genome sequencing.</title>
        <authorList>
            <person name="Im W.T."/>
            <person name="Siddiqi M.Z."/>
        </authorList>
    </citation>
    <scope>NUCLEOTIDE SEQUENCE [LARGE SCALE GENOMIC DNA]</scope>
    <source>
        <strain evidence="2 3">BS26</strain>
    </source>
</reference>
<dbReference type="STRING" id="1176587.A8C56_07725"/>
<feature type="transmembrane region" description="Helical" evidence="1">
    <location>
        <begin position="53"/>
        <end position="70"/>
    </location>
</feature>
<name>A0A1A9I2H2_9BACT</name>